<dbReference type="PROSITE" id="PS50113">
    <property type="entry name" value="PAC"/>
    <property type="match status" value="1"/>
</dbReference>
<evidence type="ECO:0000259" key="2">
    <source>
        <dbReference type="PROSITE" id="PS50113"/>
    </source>
</evidence>
<dbReference type="CDD" id="cd00130">
    <property type="entry name" value="PAS"/>
    <property type="match status" value="1"/>
</dbReference>
<accession>A0A1U6HI76</accession>
<dbReference type="InterPro" id="IPR043128">
    <property type="entry name" value="Rev_trsase/Diguanyl_cyclase"/>
</dbReference>
<reference evidence="6" key="1">
    <citation type="submission" date="2017-02" db="EMBL/GenBank/DDBJ databases">
        <authorList>
            <person name="Varghese N."/>
            <person name="Submissions S."/>
        </authorList>
    </citation>
    <scope>NUCLEOTIDE SEQUENCE [LARGE SCALE GENOMIC DNA]</scope>
    <source>
        <strain evidence="6">SM117</strain>
    </source>
</reference>
<dbReference type="SUPFAM" id="SSF55785">
    <property type="entry name" value="PYP-like sensor domain (PAS domain)"/>
    <property type="match status" value="1"/>
</dbReference>
<feature type="domain" description="GGDEF" evidence="4">
    <location>
        <begin position="172"/>
        <end position="305"/>
    </location>
</feature>
<protein>
    <submittedName>
        <fullName evidence="5">PAS domain S-box-containing protein/diguanylate cyclase (GGDEF) domain-containing protein</fullName>
    </submittedName>
</protein>
<sequence length="578" mass="63792">MGSPAVNSLQDHGQQAGSFWIEAVDDVLIVAVTDRAGRILYANDRFCEISGYGHDELVGANHRILNSGHHDRGFFKTMFKTICAGEIWRGEICNRAKDGSLYWVSTTIFPELDEAGEVCRFVSCRFDITEQKNAEQRMREMAVTDALTGLQNRLGFQHRFAQLLSEAQLHRHGLALLMLDIDNFKDINDVSGHDAGDQFLKTMAYRLRTVLGSEALIARPGGDEVAIVLKRTPDSAPLADIVEQLQEAVWAPVQIGPAFLLATASIGLSVYPKDGQCTAELINCADVALYSAKRVGRNRCVRFKPEMLERTRRRVLIQEQAHAGLTAGQFELFYQPIVGLHESGLPSFEALLRWHHPVLGLIAPGVFEEVFESRQLCAEIGTFVQEAVIMQTRAWIDAGIPFAQVKYNTTTADFDAPHFAARLLTLLDRHGVGAERIGIEVTEGMFLGQQSETVRRELHALSNAGVEIAFDDFGTGFASLTHLKELPISRLKIDRSFITNLTSDTRDQKIVHGMIALAHSLGISVTAEGVETSDQMELLTVMGCDRVQGHFHCEAIPAAQVPAVLNRLNPPSNVRVAA</sequence>
<dbReference type="SUPFAM" id="SSF55073">
    <property type="entry name" value="Nucleotide cyclase"/>
    <property type="match status" value="1"/>
</dbReference>
<dbReference type="InterPro" id="IPR000700">
    <property type="entry name" value="PAS-assoc_C"/>
</dbReference>
<dbReference type="Gene3D" id="3.30.450.20">
    <property type="entry name" value="PAS domain"/>
    <property type="match status" value="1"/>
</dbReference>
<evidence type="ECO:0000259" key="3">
    <source>
        <dbReference type="PROSITE" id="PS50883"/>
    </source>
</evidence>
<evidence type="ECO:0000313" key="5">
    <source>
        <dbReference type="EMBL" id="SLJ95472.1"/>
    </source>
</evidence>
<dbReference type="InterPro" id="IPR000160">
    <property type="entry name" value="GGDEF_dom"/>
</dbReference>
<dbReference type="NCBIfam" id="TIGR00229">
    <property type="entry name" value="sensory_box"/>
    <property type="match status" value="1"/>
</dbReference>
<dbReference type="NCBIfam" id="TIGR00254">
    <property type="entry name" value="GGDEF"/>
    <property type="match status" value="1"/>
</dbReference>
<evidence type="ECO:0000259" key="4">
    <source>
        <dbReference type="PROSITE" id="PS50887"/>
    </source>
</evidence>
<dbReference type="STRING" id="428990.SAMN06295987_102478"/>
<dbReference type="PANTHER" id="PTHR44757:SF2">
    <property type="entry name" value="BIOFILM ARCHITECTURE MAINTENANCE PROTEIN MBAA"/>
    <property type="match status" value="1"/>
</dbReference>
<gene>
    <name evidence="5" type="ORF">SAMN06295987_102478</name>
</gene>
<keyword evidence="6" id="KW-1185">Reference proteome</keyword>
<dbReference type="EMBL" id="FVZE01000002">
    <property type="protein sequence ID" value="SLJ95472.1"/>
    <property type="molecule type" value="Genomic_DNA"/>
</dbReference>
<dbReference type="PROSITE" id="PS50887">
    <property type="entry name" value="GGDEF"/>
    <property type="match status" value="1"/>
</dbReference>
<dbReference type="AlphaFoldDB" id="A0A1U6HI76"/>
<dbReference type="Pfam" id="PF00563">
    <property type="entry name" value="EAL"/>
    <property type="match status" value="1"/>
</dbReference>
<dbReference type="Pfam" id="PF13426">
    <property type="entry name" value="PAS_9"/>
    <property type="match status" value="1"/>
</dbReference>
<dbReference type="Gene3D" id="3.20.20.450">
    <property type="entry name" value="EAL domain"/>
    <property type="match status" value="1"/>
</dbReference>
<feature type="domain" description="PAC" evidence="2">
    <location>
        <begin position="88"/>
        <end position="140"/>
    </location>
</feature>
<dbReference type="SMART" id="SM00267">
    <property type="entry name" value="GGDEF"/>
    <property type="match status" value="1"/>
</dbReference>
<dbReference type="CDD" id="cd01949">
    <property type="entry name" value="GGDEF"/>
    <property type="match status" value="1"/>
</dbReference>
<dbReference type="RefSeq" id="WP_079730107.1">
    <property type="nucleotide sequence ID" value="NZ_FVZE01000002.1"/>
</dbReference>
<proteinExistence type="predicted"/>
<dbReference type="InterPro" id="IPR001610">
    <property type="entry name" value="PAC"/>
</dbReference>
<dbReference type="SMART" id="SM00052">
    <property type="entry name" value="EAL"/>
    <property type="match status" value="1"/>
</dbReference>
<dbReference type="InterPro" id="IPR029787">
    <property type="entry name" value="Nucleotide_cyclase"/>
</dbReference>
<dbReference type="Pfam" id="PF00990">
    <property type="entry name" value="GGDEF"/>
    <property type="match status" value="1"/>
</dbReference>
<dbReference type="InterPro" id="IPR035919">
    <property type="entry name" value="EAL_sf"/>
</dbReference>
<dbReference type="SMART" id="SM00086">
    <property type="entry name" value="PAC"/>
    <property type="match status" value="1"/>
</dbReference>
<dbReference type="Proteomes" id="UP000190989">
    <property type="component" value="Unassembled WGS sequence"/>
</dbReference>
<feature type="domain" description="EAL" evidence="3">
    <location>
        <begin position="314"/>
        <end position="569"/>
    </location>
</feature>
<dbReference type="PANTHER" id="PTHR44757">
    <property type="entry name" value="DIGUANYLATE CYCLASE DGCP"/>
    <property type="match status" value="1"/>
</dbReference>
<dbReference type="PROSITE" id="PS50112">
    <property type="entry name" value="PAS"/>
    <property type="match status" value="1"/>
</dbReference>
<dbReference type="CDD" id="cd01948">
    <property type="entry name" value="EAL"/>
    <property type="match status" value="1"/>
</dbReference>
<evidence type="ECO:0000313" key="6">
    <source>
        <dbReference type="Proteomes" id="UP000190989"/>
    </source>
</evidence>
<dbReference type="InterPro" id="IPR035965">
    <property type="entry name" value="PAS-like_dom_sf"/>
</dbReference>
<organism evidence="5 6">
    <name type="scientific">Novosphingobium mathurense</name>
    <dbReference type="NCBI Taxonomy" id="428990"/>
    <lineage>
        <taxon>Bacteria</taxon>
        <taxon>Pseudomonadati</taxon>
        <taxon>Pseudomonadota</taxon>
        <taxon>Alphaproteobacteria</taxon>
        <taxon>Sphingomonadales</taxon>
        <taxon>Sphingomonadaceae</taxon>
        <taxon>Novosphingobium</taxon>
    </lineage>
</organism>
<dbReference type="PROSITE" id="PS50883">
    <property type="entry name" value="EAL"/>
    <property type="match status" value="1"/>
</dbReference>
<dbReference type="InterPro" id="IPR000014">
    <property type="entry name" value="PAS"/>
</dbReference>
<dbReference type="InterPro" id="IPR052155">
    <property type="entry name" value="Biofilm_reg_signaling"/>
</dbReference>
<evidence type="ECO:0000259" key="1">
    <source>
        <dbReference type="PROSITE" id="PS50112"/>
    </source>
</evidence>
<name>A0A1U6HI76_9SPHN</name>
<feature type="domain" description="PAS" evidence="1">
    <location>
        <begin position="30"/>
        <end position="59"/>
    </location>
</feature>
<dbReference type="SUPFAM" id="SSF141868">
    <property type="entry name" value="EAL domain-like"/>
    <property type="match status" value="1"/>
</dbReference>
<dbReference type="Gene3D" id="3.30.70.270">
    <property type="match status" value="1"/>
</dbReference>
<dbReference type="InterPro" id="IPR001633">
    <property type="entry name" value="EAL_dom"/>
</dbReference>